<keyword evidence="2" id="KW-1185">Reference proteome</keyword>
<dbReference type="RefSeq" id="WP_005987056.1">
    <property type="nucleotide sequence ID" value="NC_016629.1"/>
</dbReference>
<dbReference type="STRING" id="690850.Desaf_2314"/>
<name>F3YXE0_DESAF</name>
<dbReference type="eggNOG" id="ENOG502ZS4A">
    <property type="taxonomic scope" value="Bacteria"/>
</dbReference>
<dbReference type="HOGENOM" id="CLU_176073_0_0_7"/>
<organism evidence="1 2">
    <name type="scientific">Desulfocurvibacter africanus subsp. africanus str. Walvis Bay</name>
    <dbReference type="NCBI Taxonomy" id="690850"/>
    <lineage>
        <taxon>Bacteria</taxon>
        <taxon>Pseudomonadati</taxon>
        <taxon>Thermodesulfobacteriota</taxon>
        <taxon>Desulfovibrionia</taxon>
        <taxon>Desulfovibrionales</taxon>
        <taxon>Desulfovibrionaceae</taxon>
        <taxon>Desulfocurvibacter</taxon>
    </lineage>
</organism>
<accession>F3YXE0</accession>
<sequence>MKYIIFEDFSGHSVPLLFPDRIRHEELREVIPYSRVISAGYVSSLEGDYRCHGEAKELDARSRPEDAEIIAGHFRD</sequence>
<reference evidence="1 2" key="1">
    <citation type="journal article" date="2011" name="J. Bacteriol.">
        <title>Genome sequence of the mercury-methylating and pleomorphic Desulfovibrio africanus Strain Walvis Bay.</title>
        <authorList>
            <person name="Brown S.D."/>
            <person name="Wall J.D."/>
            <person name="Kucken A.M."/>
            <person name="Gilmour C.C."/>
            <person name="Podar M."/>
            <person name="Brandt C.C."/>
            <person name="Teshima H."/>
            <person name="Detter J.C."/>
            <person name="Han C.S."/>
            <person name="Land M.L."/>
            <person name="Lucas S."/>
            <person name="Han J."/>
            <person name="Pennacchio L."/>
            <person name="Nolan M."/>
            <person name="Pitluck S."/>
            <person name="Woyke T."/>
            <person name="Goodwin L."/>
            <person name="Palumbo A.V."/>
            <person name="Elias D.A."/>
        </authorList>
    </citation>
    <scope>NUCLEOTIDE SEQUENCE [LARGE SCALE GENOMIC DNA]</scope>
    <source>
        <strain evidence="1 2">Walvis Bay</strain>
    </source>
</reference>
<gene>
    <name evidence="1" type="ORF">Desaf_2314</name>
</gene>
<dbReference type="EMBL" id="CP003221">
    <property type="protein sequence ID" value="EGJ50638.1"/>
    <property type="molecule type" value="Genomic_DNA"/>
</dbReference>
<evidence type="ECO:0000313" key="1">
    <source>
        <dbReference type="EMBL" id="EGJ50638.1"/>
    </source>
</evidence>
<proteinExistence type="predicted"/>
<protein>
    <submittedName>
        <fullName evidence="1">Uncharacterized protein</fullName>
    </submittedName>
</protein>
<dbReference type="KEGG" id="daf:Desaf_2314"/>
<dbReference type="Proteomes" id="UP000007844">
    <property type="component" value="Chromosome"/>
</dbReference>
<evidence type="ECO:0000313" key="2">
    <source>
        <dbReference type="Proteomes" id="UP000007844"/>
    </source>
</evidence>
<dbReference type="AlphaFoldDB" id="F3YXE0"/>